<dbReference type="AlphaFoldDB" id="A0AB39TAF8"/>
<name>A0AB39TAF8_9ACTN</name>
<feature type="signal peptide" evidence="1">
    <location>
        <begin position="1"/>
        <end position="37"/>
    </location>
</feature>
<keyword evidence="1" id="KW-0732">Signal</keyword>
<sequence>MGILAPSKAHRRRHVTAATATIMAAAVSLAVPGAASARTPAEPAGAHTLVSLVNCAPTPPWVSTYDFDGDLKIQGGCFTLGRHVFVMVKHNNGTVYFKKWVVAREHPNLAGGWVNVNTNLHAPCYGPHNGYARGYDESTDKWSARFPVTICTRYD</sequence>
<gene>
    <name evidence="2" type="ORF">AB5J54_32730</name>
</gene>
<organism evidence="2">
    <name type="scientific">Streptomyces sp. R44</name>
    <dbReference type="NCBI Taxonomy" id="3238633"/>
    <lineage>
        <taxon>Bacteria</taxon>
        <taxon>Bacillati</taxon>
        <taxon>Actinomycetota</taxon>
        <taxon>Actinomycetes</taxon>
        <taxon>Kitasatosporales</taxon>
        <taxon>Streptomycetaceae</taxon>
        <taxon>Streptomyces</taxon>
    </lineage>
</organism>
<evidence type="ECO:0000313" key="2">
    <source>
        <dbReference type="EMBL" id="XDQ75005.1"/>
    </source>
</evidence>
<evidence type="ECO:0000256" key="1">
    <source>
        <dbReference type="SAM" id="SignalP"/>
    </source>
</evidence>
<dbReference type="RefSeq" id="WP_369147523.1">
    <property type="nucleotide sequence ID" value="NZ_CP163444.1"/>
</dbReference>
<accession>A0AB39TAF8</accession>
<proteinExistence type="predicted"/>
<evidence type="ECO:0008006" key="3">
    <source>
        <dbReference type="Google" id="ProtNLM"/>
    </source>
</evidence>
<protein>
    <recommendedName>
        <fullName evidence="3">Secreted protein</fullName>
    </recommendedName>
</protein>
<reference evidence="2" key="1">
    <citation type="submission" date="2024-07" db="EMBL/GenBank/DDBJ databases">
        <authorList>
            <person name="Yu S.T."/>
        </authorList>
    </citation>
    <scope>NUCLEOTIDE SEQUENCE</scope>
    <source>
        <strain evidence="2">R44</strain>
    </source>
</reference>
<feature type="chain" id="PRO_5044332728" description="Secreted protein" evidence="1">
    <location>
        <begin position="38"/>
        <end position="155"/>
    </location>
</feature>
<dbReference type="EMBL" id="CP163444">
    <property type="protein sequence ID" value="XDQ75005.1"/>
    <property type="molecule type" value="Genomic_DNA"/>
</dbReference>